<keyword evidence="2" id="KW-1185">Reference proteome</keyword>
<sequence length="143" mass="15873">MLPESWHGVWRGSLTLRPPLKNFPPTSPMELRIAPKEKGRWSWVIAYSGQPERGYELVAVAEKPGAFAMDEKNGILLDAVLEDNELLSAFEVDGLLLLTRYTLLPSGIRYTTQTFQKGAVGPHKVASWKPKSLQSALLKRASG</sequence>
<accession>A0A7W9W4J3</accession>
<gene>
    <name evidence="1" type="ORF">HNQ39_001251</name>
</gene>
<dbReference type="RefSeq" id="WP_184193089.1">
    <property type="nucleotide sequence ID" value="NZ_JACHGW010000001.1"/>
</dbReference>
<evidence type="ECO:0000313" key="2">
    <source>
        <dbReference type="Proteomes" id="UP000520814"/>
    </source>
</evidence>
<organism evidence="1 2">
    <name type="scientific">Armatimonas rosea</name>
    <dbReference type="NCBI Taxonomy" id="685828"/>
    <lineage>
        <taxon>Bacteria</taxon>
        <taxon>Bacillati</taxon>
        <taxon>Armatimonadota</taxon>
        <taxon>Armatimonadia</taxon>
        <taxon>Armatimonadales</taxon>
        <taxon>Armatimonadaceae</taxon>
        <taxon>Armatimonas</taxon>
    </lineage>
</organism>
<dbReference type="EMBL" id="JACHGW010000001">
    <property type="protein sequence ID" value="MBB6049489.1"/>
    <property type="molecule type" value="Genomic_DNA"/>
</dbReference>
<proteinExistence type="predicted"/>
<dbReference type="AlphaFoldDB" id="A0A7W9W4J3"/>
<reference evidence="1 2" key="1">
    <citation type="submission" date="2020-08" db="EMBL/GenBank/DDBJ databases">
        <title>Genomic Encyclopedia of Type Strains, Phase IV (KMG-IV): sequencing the most valuable type-strain genomes for metagenomic binning, comparative biology and taxonomic classification.</title>
        <authorList>
            <person name="Goeker M."/>
        </authorList>
    </citation>
    <scope>NUCLEOTIDE SEQUENCE [LARGE SCALE GENOMIC DNA]</scope>
    <source>
        <strain evidence="1 2">DSM 23562</strain>
    </source>
</reference>
<comment type="caution">
    <text evidence="1">The sequence shown here is derived from an EMBL/GenBank/DDBJ whole genome shotgun (WGS) entry which is preliminary data.</text>
</comment>
<name>A0A7W9W4J3_ARMRO</name>
<evidence type="ECO:0008006" key="3">
    <source>
        <dbReference type="Google" id="ProtNLM"/>
    </source>
</evidence>
<evidence type="ECO:0000313" key="1">
    <source>
        <dbReference type="EMBL" id="MBB6049489.1"/>
    </source>
</evidence>
<dbReference type="Proteomes" id="UP000520814">
    <property type="component" value="Unassembled WGS sequence"/>
</dbReference>
<protein>
    <recommendedName>
        <fullName evidence="3">Lipocalin-like domain-containing protein</fullName>
    </recommendedName>
</protein>